<dbReference type="Gene3D" id="1.10.150.20">
    <property type="entry name" value="5' to 3' exonuclease, C-terminal subdomain"/>
    <property type="match status" value="1"/>
</dbReference>
<dbReference type="SMART" id="SM00484">
    <property type="entry name" value="XPGI"/>
    <property type="match status" value="1"/>
</dbReference>
<dbReference type="PANTHER" id="PTHR11081">
    <property type="entry name" value="FLAP ENDONUCLEASE FAMILY MEMBER"/>
    <property type="match status" value="1"/>
</dbReference>
<feature type="domain" description="XPG-I" evidence="7">
    <location>
        <begin position="337"/>
        <end position="407"/>
    </location>
</feature>
<dbReference type="SMART" id="SM00279">
    <property type="entry name" value="HhH2"/>
    <property type="match status" value="1"/>
</dbReference>
<dbReference type="GO" id="GO:0006281">
    <property type="term" value="P:DNA repair"/>
    <property type="evidence" value="ECO:0007669"/>
    <property type="project" value="UniProtKB-ARBA"/>
</dbReference>
<dbReference type="InterPro" id="IPR029060">
    <property type="entry name" value="PIN-like_dom_sf"/>
</dbReference>
<dbReference type="EMBL" id="LNZH02000172">
    <property type="protein sequence ID" value="OCB88724.1"/>
    <property type="molecule type" value="Genomic_DNA"/>
</dbReference>
<evidence type="ECO:0000259" key="7">
    <source>
        <dbReference type="SMART" id="SM00484"/>
    </source>
</evidence>
<dbReference type="Pfam" id="PF00867">
    <property type="entry name" value="XPG_I"/>
    <property type="match status" value="1"/>
</dbReference>
<dbReference type="InterPro" id="IPR006085">
    <property type="entry name" value="XPG_DNA_repair_N"/>
</dbReference>
<dbReference type="GO" id="GO:0046872">
    <property type="term" value="F:metal ion binding"/>
    <property type="evidence" value="ECO:0007669"/>
    <property type="project" value="UniProtKB-KW"/>
</dbReference>
<proteinExistence type="predicted"/>
<feature type="domain" description="XPG N-terminal" evidence="8">
    <location>
        <begin position="1"/>
        <end position="100"/>
    </location>
</feature>
<dbReference type="PANTHER" id="PTHR11081:SF9">
    <property type="entry name" value="FLAP ENDONUCLEASE 1"/>
    <property type="match status" value="1"/>
</dbReference>
<dbReference type="PRINTS" id="PR00853">
    <property type="entry name" value="XPGRADSUPER"/>
</dbReference>
<accession>A0A9Q5HZG5</accession>
<keyword evidence="5" id="KW-0378">Hydrolase</keyword>
<dbReference type="SUPFAM" id="SSF47807">
    <property type="entry name" value="5' to 3' exonuclease, C-terminal subdomain"/>
    <property type="match status" value="1"/>
</dbReference>
<keyword evidence="10" id="KW-1185">Reference proteome</keyword>
<evidence type="ECO:0000259" key="8">
    <source>
        <dbReference type="SMART" id="SM00485"/>
    </source>
</evidence>
<evidence type="ECO:0000313" key="9">
    <source>
        <dbReference type="EMBL" id="OCB88724.1"/>
    </source>
</evidence>
<sequence length="545" mass="62283">MGVQGLTPFLQRYCPRVLKVLPHRLQGFDGKTIVLDGTLITHRFHYAPSPYEHRHVLGWYRTITELRDNNVNAICVFDGVGRSDAKLLENERRQSSRRLDHARWTMEVERYERLRALRSLIDGARWLPMDQRMISIARLEDMLRERREKSRETSPIHPDFKLGQNIDDILVALESFIDEYDINMRPEYEDDVFVPPDLSEIESLSLADESVIEDQDFLYPDERTPLSNQSYLSEQLGTPYKSHEASSKASQTITLPIDPSIVSPEEVSESRKQLSLSYDENLLWNKIPSLIAHPRFLRTPPLLVNLLQRCKILCESYKKRASPPTEETYKESRMILEALGVPCIESRGQYEAEGLAAALVRRGLAHFVASEDTDVLVYGAPLLRNVSSRSGAIISISSEEVRRALCLSRAAFMDFALLIGTDFIPRVRNVGPVRALGFIYEHSRIERVVKHESRYVPEDVPSYLEKVRQARNIFTKLPPVPPKHKLQPGKVDKERVTELLDQFGLARVADDNVWDPEVSFGGNYFDDHPAGEGTANTVSTIRFSK</sequence>
<dbReference type="InterPro" id="IPR006084">
    <property type="entry name" value="XPG/Rad2"/>
</dbReference>
<evidence type="ECO:0000256" key="5">
    <source>
        <dbReference type="ARBA" id="ARBA00022801"/>
    </source>
</evidence>
<evidence type="ECO:0000256" key="4">
    <source>
        <dbReference type="ARBA" id="ARBA00022759"/>
    </source>
</evidence>
<evidence type="ECO:0000313" key="10">
    <source>
        <dbReference type="Proteomes" id="UP000757232"/>
    </source>
</evidence>
<organism evidence="9 10">
    <name type="scientific">Sanghuangporus baumii</name>
    <name type="common">Phellinus baumii</name>
    <dbReference type="NCBI Taxonomy" id="108892"/>
    <lineage>
        <taxon>Eukaryota</taxon>
        <taxon>Fungi</taxon>
        <taxon>Dikarya</taxon>
        <taxon>Basidiomycota</taxon>
        <taxon>Agaricomycotina</taxon>
        <taxon>Agaricomycetes</taxon>
        <taxon>Hymenochaetales</taxon>
        <taxon>Hymenochaetaceae</taxon>
        <taxon>Sanghuangporus</taxon>
    </lineage>
</organism>
<evidence type="ECO:0000256" key="3">
    <source>
        <dbReference type="ARBA" id="ARBA00022723"/>
    </source>
</evidence>
<dbReference type="Gene3D" id="3.40.50.1010">
    <property type="entry name" value="5'-nuclease"/>
    <property type="match status" value="2"/>
</dbReference>
<dbReference type="AlphaFoldDB" id="A0A9Q5HZG5"/>
<dbReference type="SMART" id="SM00485">
    <property type="entry name" value="XPGN"/>
    <property type="match status" value="1"/>
</dbReference>
<protein>
    <submittedName>
        <fullName evidence="9">PIN domain-like protein</fullName>
    </submittedName>
</protein>
<evidence type="ECO:0000256" key="6">
    <source>
        <dbReference type="ARBA" id="ARBA00022842"/>
    </source>
</evidence>
<dbReference type="InterPro" id="IPR006086">
    <property type="entry name" value="XPG-I_dom"/>
</dbReference>
<evidence type="ECO:0000256" key="2">
    <source>
        <dbReference type="ARBA" id="ARBA00022722"/>
    </source>
</evidence>
<keyword evidence="3" id="KW-0479">Metal-binding</keyword>
<name>A0A9Q5HZG5_SANBA</name>
<dbReference type="SUPFAM" id="SSF88723">
    <property type="entry name" value="PIN domain-like"/>
    <property type="match status" value="1"/>
</dbReference>
<keyword evidence="6" id="KW-0460">Magnesium</keyword>
<dbReference type="GO" id="GO:0003677">
    <property type="term" value="F:DNA binding"/>
    <property type="evidence" value="ECO:0007669"/>
    <property type="project" value="InterPro"/>
</dbReference>
<keyword evidence="4" id="KW-0255">Endonuclease</keyword>
<reference evidence="9" key="1">
    <citation type="submission" date="2016-06" db="EMBL/GenBank/DDBJ databases">
        <title>Draft Genome sequence of the fungus Inonotus baumii.</title>
        <authorList>
            <person name="Zhu H."/>
            <person name="Lin W."/>
        </authorList>
    </citation>
    <scope>NUCLEOTIDE SEQUENCE</scope>
    <source>
        <strain evidence="9">821</strain>
    </source>
</reference>
<dbReference type="InterPro" id="IPR036279">
    <property type="entry name" value="5-3_exonuclease_C_sf"/>
</dbReference>
<dbReference type="GO" id="GO:0017108">
    <property type="term" value="F:5'-flap endonuclease activity"/>
    <property type="evidence" value="ECO:0007669"/>
    <property type="project" value="TreeGrafter"/>
</dbReference>
<evidence type="ECO:0000256" key="1">
    <source>
        <dbReference type="ARBA" id="ARBA00001946"/>
    </source>
</evidence>
<keyword evidence="2" id="KW-0540">Nuclease</keyword>
<dbReference type="Proteomes" id="UP000757232">
    <property type="component" value="Unassembled WGS sequence"/>
</dbReference>
<comment type="caution">
    <text evidence="9">The sequence shown here is derived from an EMBL/GenBank/DDBJ whole genome shotgun (WGS) entry which is preliminary data.</text>
</comment>
<comment type="cofactor">
    <cofactor evidence="1">
        <name>Mg(2+)</name>
        <dbReference type="ChEBI" id="CHEBI:18420"/>
    </cofactor>
</comment>
<gene>
    <name evidence="9" type="ORF">A7U60_g4105</name>
</gene>
<dbReference type="OrthoDB" id="31113at2759"/>
<dbReference type="InterPro" id="IPR008918">
    <property type="entry name" value="HhH2"/>
</dbReference>
<dbReference type="Pfam" id="PF00752">
    <property type="entry name" value="XPG_N"/>
    <property type="match status" value="1"/>
</dbReference>